<sequence>MPMETISLSYASFSCSCALLSTAQAVFSFSFSYQPIFVLLWPYLFWWDSDAAPELLVADHAELSGIRDRCQLEKKARPGAEPRGKDGSKSDNASGNTISSVQLEHPENVSRVACGVAPLPSRPLPACR</sequence>
<accession>A0AAD7JLW0</accession>
<comment type="caution">
    <text evidence="2">The sequence shown here is derived from an EMBL/GenBank/DDBJ whole genome shotgun (WGS) entry which is preliminary data.</text>
</comment>
<gene>
    <name evidence="2" type="ORF">B0H16DRAFT_1717785</name>
</gene>
<evidence type="ECO:0000313" key="3">
    <source>
        <dbReference type="Proteomes" id="UP001215598"/>
    </source>
</evidence>
<proteinExistence type="predicted"/>
<feature type="region of interest" description="Disordered" evidence="1">
    <location>
        <begin position="74"/>
        <end position="104"/>
    </location>
</feature>
<keyword evidence="3" id="KW-1185">Reference proteome</keyword>
<feature type="compositionally biased region" description="Polar residues" evidence="1">
    <location>
        <begin position="90"/>
        <end position="102"/>
    </location>
</feature>
<feature type="compositionally biased region" description="Basic and acidic residues" evidence="1">
    <location>
        <begin position="74"/>
        <end position="89"/>
    </location>
</feature>
<reference evidence="2" key="1">
    <citation type="submission" date="2023-03" db="EMBL/GenBank/DDBJ databases">
        <title>Massive genome expansion in bonnet fungi (Mycena s.s.) driven by repeated elements and novel gene families across ecological guilds.</title>
        <authorList>
            <consortium name="Lawrence Berkeley National Laboratory"/>
            <person name="Harder C.B."/>
            <person name="Miyauchi S."/>
            <person name="Viragh M."/>
            <person name="Kuo A."/>
            <person name="Thoen E."/>
            <person name="Andreopoulos B."/>
            <person name="Lu D."/>
            <person name="Skrede I."/>
            <person name="Drula E."/>
            <person name="Henrissat B."/>
            <person name="Morin E."/>
            <person name="Kohler A."/>
            <person name="Barry K."/>
            <person name="LaButti K."/>
            <person name="Morin E."/>
            <person name="Salamov A."/>
            <person name="Lipzen A."/>
            <person name="Mereny Z."/>
            <person name="Hegedus B."/>
            <person name="Baldrian P."/>
            <person name="Stursova M."/>
            <person name="Weitz H."/>
            <person name="Taylor A."/>
            <person name="Grigoriev I.V."/>
            <person name="Nagy L.G."/>
            <person name="Martin F."/>
            <person name="Kauserud H."/>
        </authorList>
    </citation>
    <scope>NUCLEOTIDE SEQUENCE</scope>
    <source>
        <strain evidence="2">CBHHK182m</strain>
    </source>
</reference>
<evidence type="ECO:0000313" key="2">
    <source>
        <dbReference type="EMBL" id="KAJ7765233.1"/>
    </source>
</evidence>
<dbReference type="Proteomes" id="UP001215598">
    <property type="component" value="Unassembled WGS sequence"/>
</dbReference>
<organism evidence="2 3">
    <name type="scientific">Mycena metata</name>
    <dbReference type="NCBI Taxonomy" id="1033252"/>
    <lineage>
        <taxon>Eukaryota</taxon>
        <taxon>Fungi</taxon>
        <taxon>Dikarya</taxon>
        <taxon>Basidiomycota</taxon>
        <taxon>Agaricomycotina</taxon>
        <taxon>Agaricomycetes</taxon>
        <taxon>Agaricomycetidae</taxon>
        <taxon>Agaricales</taxon>
        <taxon>Marasmiineae</taxon>
        <taxon>Mycenaceae</taxon>
        <taxon>Mycena</taxon>
    </lineage>
</organism>
<dbReference type="AlphaFoldDB" id="A0AAD7JLW0"/>
<evidence type="ECO:0000256" key="1">
    <source>
        <dbReference type="SAM" id="MobiDB-lite"/>
    </source>
</evidence>
<name>A0AAD7JLW0_9AGAR</name>
<dbReference type="EMBL" id="JARKIB010000026">
    <property type="protein sequence ID" value="KAJ7765233.1"/>
    <property type="molecule type" value="Genomic_DNA"/>
</dbReference>
<protein>
    <submittedName>
        <fullName evidence="2">Uncharacterized protein</fullName>
    </submittedName>
</protein>